<dbReference type="Gene3D" id="3.40.50.150">
    <property type="entry name" value="Vaccinia Virus protein VP39"/>
    <property type="match status" value="1"/>
</dbReference>
<proteinExistence type="predicted"/>
<dbReference type="Proteomes" id="UP000093197">
    <property type="component" value="Unassembled WGS sequence"/>
</dbReference>
<comment type="caution">
    <text evidence="1">The sequence shown here is derived from an EMBL/GenBank/DDBJ whole genome shotgun (WGS) entry which is preliminary data.</text>
</comment>
<dbReference type="RefSeq" id="WP_032578669.1">
    <property type="nucleotide sequence ID" value="NZ_LIDT01000006.1"/>
</dbReference>
<gene>
    <name evidence="1" type="ORF">AC094_06320</name>
</gene>
<protein>
    <recommendedName>
        <fullName evidence="3">23S rRNA (Adenine(2030)-N(6))-methyltransferase RlmJ</fullName>
    </recommendedName>
</protein>
<name>A0A853Q2A3_BACFG</name>
<accession>A0A853Q2A3</accession>
<evidence type="ECO:0008006" key="3">
    <source>
        <dbReference type="Google" id="ProtNLM"/>
    </source>
</evidence>
<dbReference type="AlphaFoldDB" id="A0A853Q2A3"/>
<dbReference type="SUPFAM" id="SSF53335">
    <property type="entry name" value="S-adenosyl-L-methionine-dependent methyltransferases"/>
    <property type="match status" value="1"/>
</dbReference>
<organism evidence="1 2">
    <name type="scientific">Bacteroides fragilis</name>
    <dbReference type="NCBI Taxonomy" id="817"/>
    <lineage>
        <taxon>Bacteria</taxon>
        <taxon>Pseudomonadati</taxon>
        <taxon>Bacteroidota</taxon>
        <taxon>Bacteroidia</taxon>
        <taxon>Bacteroidales</taxon>
        <taxon>Bacteroidaceae</taxon>
        <taxon>Bacteroides</taxon>
    </lineage>
</organism>
<evidence type="ECO:0000313" key="2">
    <source>
        <dbReference type="Proteomes" id="UP000093197"/>
    </source>
</evidence>
<sequence length="293" mass="33630">MVAYTHFGKQPDVFKHLILCEVLHNEKPQVYVETNSACAIYTMTRTPEQEYGIYHFLNEIIKSSTLKNSLYYQLENESMANGNYLGSPALAMKIMDKNVQEYLFFDLEESALENIESFATYQTIMPPIKTFNCDSIDGVLKLLPSLPKTTFLHIDPYEIDKRNNNGYTYLDVLTSATKLGMKCLLWYGFMTISDKTRLNKYVSEKLKKANIKDYTCSELIMNAIRKDTIICNPGILGSGILATNLSQCSKAIIQDYSNKLVEIYKNAQYKKFDGSLYNDTVNKKQNIRIKKHL</sequence>
<dbReference type="InterPro" id="IPR029063">
    <property type="entry name" value="SAM-dependent_MTases_sf"/>
</dbReference>
<reference evidence="1 2" key="1">
    <citation type="journal article" date="2016" name="PLoS ONE">
        <title>Genomic Diversity of Enterotoxigenic Strains of Bacteroides fragilis.</title>
        <authorList>
            <person name="Pierce J.V."/>
            <person name="Bernstein H.D."/>
        </authorList>
    </citation>
    <scope>NUCLEOTIDE SEQUENCE [LARGE SCALE GENOMIC DNA]</scope>
    <source>
        <strain evidence="1 2">20793-3</strain>
    </source>
</reference>
<evidence type="ECO:0000313" key="1">
    <source>
        <dbReference type="EMBL" id="OCR36317.1"/>
    </source>
</evidence>
<dbReference type="EMBL" id="LIDT01000006">
    <property type="protein sequence ID" value="OCR36317.1"/>
    <property type="molecule type" value="Genomic_DNA"/>
</dbReference>